<name>A0A0D9XS03_9ORYZ</name>
<sequence length="68" mass="7200">MNSSASLQVAAVDCVFGWPQRTVESAFRMADRQGKLYGLIQQPLTKGKTSCGGVKVSLHASGGGACWR</sequence>
<dbReference type="EnsemblPlants" id="LPERR11G10580.1">
    <property type="protein sequence ID" value="LPERR11G10580.1"/>
    <property type="gene ID" value="LPERR11G10580"/>
</dbReference>
<dbReference type="AlphaFoldDB" id="A0A0D9XS03"/>
<proteinExistence type="predicted"/>
<dbReference type="Proteomes" id="UP000032180">
    <property type="component" value="Chromosome 11"/>
</dbReference>
<evidence type="ECO:0000313" key="1">
    <source>
        <dbReference type="EnsemblPlants" id="LPERR11G10580.1"/>
    </source>
</evidence>
<evidence type="ECO:0000313" key="2">
    <source>
        <dbReference type="Proteomes" id="UP000032180"/>
    </source>
</evidence>
<reference evidence="1" key="3">
    <citation type="submission" date="2015-04" db="UniProtKB">
        <authorList>
            <consortium name="EnsemblPlants"/>
        </authorList>
    </citation>
    <scope>IDENTIFICATION</scope>
</reference>
<accession>A0A0D9XS03</accession>
<keyword evidence="2" id="KW-1185">Reference proteome</keyword>
<protein>
    <submittedName>
        <fullName evidence="1">Uncharacterized protein</fullName>
    </submittedName>
</protein>
<reference evidence="1 2" key="1">
    <citation type="submission" date="2012-08" db="EMBL/GenBank/DDBJ databases">
        <title>Oryza genome evolution.</title>
        <authorList>
            <person name="Wing R.A."/>
        </authorList>
    </citation>
    <scope>NUCLEOTIDE SEQUENCE</scope>
</reference>
<dbReference type="Gramene" id="LPERR11G10580.1">
    <property type="protein sequence ID" value="LPERR11G10580.1"/>
    <property type="gene ID" value="LPERR11G10580"/>
</dbReference>
<organism evidence="1 2">
    <name type="scientific">Leersia perrieri</name>
    <dbReference type="NCBI Taxonomy" id="77586"/>
    <lineage>
        <taxon>Eukaryota</taxon>
        <taxon>Viridiplantae</taxon>
        <taxon>Streptophyta</taxon>
        <taxon>Embryophyta</taxon>
        <taxon>Tracheophyta</taxon>
        <taxon>Spermatophyta</taxon>
        <taxon>Magnoliopsida</taxon>
        <taxon>Liliopsida</taxon>
        <taxon>Poales</taxon>
        <taxon>Poaceae</taxon>
        <taxon>BOP clade</taxon>
        <taxon>Oryzoideae</taxon>
        <taxon>Oryzeae</taxon>
        <taxon>Oryzinae</taxon>
        <taxon>Leersia</taxon>
    </lineage>
</organism>
<reference evidence="2" key="2">
    <citation type="submission" date="2013-12" db="EMBL/GenBank/DDBJ databases">
        <authorList>
            <person name="Yu Y."/>
            <person name="Lee S."/>
            <person name="de Baynast K."/>
            <person name="Wissotski M."/>
            <person name="Liu L."/>
            <person name="Talag J."/>
            <person name="Goicoechea J."/>
            <person name="Angelova A."/>
            <person name="Jetty R."/>
            <person name="Kudrna D."/>
            <person name="Golser W."/>
            <person name="Rivera L."/>
            <person name="Zhang J."/>
            <person name="Wing R."/>
        </authorList>
    </citation>
    <scope>NUCLEOTIDE SEQUENCE</scope>
</reference>
<dbReference type="HOGENOM" id="CLU_2797591_0_0_1"/>